<feature type="compositionally biased region" description="Low complexity" evidence="2">
    <location>
        <begin position="10"/>
        <end position="19"/>
    </location>
</feature>
<dbReference type="InterPro" id="IPR009003">
    <property type="entry name" value="Peptidase_S1_PA"/>
</dbReference>
<dbReference type="CDD" id="cd00190">
    <property type="entry name" value="Tryp_SPc"/>
    <property type="match status" value="1"/>
</dbReference>
<evidence type="ECO:0000313" key="4">
    <source>
        <dbReference type="Ensembl" id="ENSSSCP00015044895.1"/>
    </source>
</evidence>
<dbReference type="PANTHER" id="PTHR24252">
    <property type="entry name" value="ACROSIN-RELATED"/>
    <property type="match status" value="1"/>
</dbReference>
<feature type="region of interest" description="Disordered" evidence="2">
    <location>
        <begin position="1"/>
        <end position="24"/>
    </location>
</feature>
<evidence type="ECO:0000256" key="1">
    <source>
        <dbReference type="ARBA" id="ARBA00023157"/>
    </source>
</evidence>
<feature type="domain" description="Peptidase S1" evidence="3">
    <location>
        <begin position="149"/>
        <end position="487"/>
    </location>
</feature>
<gene>
    <name evidence="4" type="primary">PRSS22</name>
</gene>
<sequence>MRRRDEGQELPPEAAAPGRAGRRLPRLPVRARAGQCPAGRNACILLPPLLPAFCVAFGKAFNPAGPGLLQQTVGWLPDVCALSFPSAGSQHSCRQLPPAMEIPETHPAPRGRCLWILTALLLLAAPAVPDAAKTTGPPACGKPQQLNRIVGGEDSMDAEWPWVVSIQKNGTHHCAGSLLTSHWVVTAAHCFKGYVWPVPSPDSRLPTWPRFPGLKSNLGPLGASLLLPRSHSCFQRLHAPAAPGEPFPDPSWPPVRPLMPPLPLPSSSLNKLAQFSVLLGAWQLGNPGPRSQEVGIARVQPHPVYSWKEGSRADIALVHLERSIQFSERVLPICLPDSSVRLPPGTDCWIAGWGSIHDGVPLPRPQTLQKLKVPIIDSGICSRLYWRGTGEGAVTEDMLCAGYLEGQRDACLVSAPPPPSQLCPRELSRPSRGTLSPDACRTQPRPALPFMPLGTSGVPDPIPGALASSARVPAPARPPRWRMASQGDGQHGSGVGTLSFFLSLGFLTCEASHNTAFLEGRGRRSSTKPGLCVLSRPCGPGGFPMPQPPWLPKRAPAKGKGLHSRWLWALGSARPLPRAGP</sequence>
<dbReference type="InterPro" id="IPR043504">
    <property type="entry name" value="Peptidase_S1_PA_chymotrypsin"/>
</dbReference>
<dbReference type="Pfam" id="PF00089">
    <property type="entry name" value="Trypsin"/>
    <property type="match status" value="2"/>
</dbReference>
<dbReference type="SMART" id="SM00020">
    <property type="entry name" value="Tryp_SPc"/>
    <property type="match status" value="1"/>
</dbReference>
<evidence type="ECO:0000259" key="3">
    <source>
        <dbReference type="PROSITE" id="PS50240"/>
    </source>
</evidence>
<dbReference type="GO" id="GO:0006508">
    <property type="term" value="P:proteolysis"/>
    <property type="evidence" value="ECO:0007669"/>
    <property type="project" value="InterPro"/>
</dbReference>
<dbReference type="Gene3D" id="2.40.10.10">
    <property type="entry name" value="Trypsin-like serine proteases"/>
    <property type="match status" value="3"/>
</dbReference>
<feature type="region of interest" description="Disordered" evidence="2">
    <location>
        <begin position="422"/>
        <end position="445"/>
    </location>
</feature>
<name>A0A8D0QA23_PIG</name>
<accession>A0A8D0QA23</accession>
<reference evidence="4" key="1">
    <citation type="submission" date="2025-08" db="UniProtKB">
        <authorList>
            <consortium name="Ensembl"/>
        </authorList>
    </citation>
    <scope>IDENTIFICATION</scope>
</reference>
<dbReference type="PANTHER" id="PTHR24252:SF7">
    <property type="entry name" value="HYALIN"/>
    <property type="match status" value="1"/>
</dbReference>
<dbReference type="PROSITE" id="PS00134">
    <property type="entry name" value="TRYPSIN_HIS"/>
    <property type="match status" value="1"/>
</dbReference>
<dbReference type="AlphaFoldDB" id="A0A8D0QA23"/>
<keyword evidence="1" id="KW-1015">Disulfide bond</keyword>
<dbReference type="InterPro" id="IPR001254">
    <property type="entry name" value="Trypsin_dom"/>
</dbReference>
<protein>
    <submittedName>
        <fullName evidence="4">Serine protease 22</fullName>
    </submittedName>
</protein>
<dbReference type="GO" id="GO:0004252">
    <property type="term" value="F:serine-type endopeptidase activity"/>
    <property type="evidence" value="ECO:0007669"/>
    <property type="project" value="InterPro"/>
</dbReference>
<dbReference type="Proteomes" id="UP000694726">
    <property type="component" value="Unplaced"/>
</dbReference>
<dbReference type="Ensembl" id="ENSSSCT00015106624.1">
    <property type="protein sequence ID" value="ENSSSCP00015044895.1"/>
    <property type="gene ID" value="ENSSSCG00015078736.1"/>
</dbReference>
<evidence type="ECO:0000313" key="5">
    <source>
        <dbReference type="Proteomes" id="UP000694726"/>
    </source>
</evidence>
<dbReference type="SUPFAM" id="SSF50494">
    <property type="entry name" value="Trypsin-like serine proteases"/>
    <property type="match status" value="1"/>
</dbReference>
<feature type="region of interest" description="Disordered" evidence="2">
    <location>
        <begin position="469"/>
        <end position="490"/>
    </location>
</feature>
<dbReference type="PROSITE" id="PS50240">
    <property type="entry name" value="TRYPSIN_DOM"/>
    <property type="match status" value="1"/>
</dbReference>
<organism evidence="4 5">
    <name type="scientific">Sus scrofa</name>
    <name type="common">Pig</name>
    <dbReference type="NCBI Taxonomy" id="9823"/>
    <lineage>
        <taxon>Eukaryota</taxon>
        <taxon>Metazoa</taxon>
        <taxon>Chordata</taxon>
        <taxon>Craniata</taxon>
        <taxon>Vertebrata</taxon>
        <taxon>Euteleostomi</taxon>
        <taxon>Mammalia</taxon>
        <taxon>Eutheria</taxon>
        <taxon>Laurasiatheria</taxon>
        <taxon>Artiodactyla</taxon>
        <taxon>Suina</taxon>
        <taxon>Suidae</taxon>
        <taxon>Sus</taxon>
    </lineage>
</organism>
<dbReference type="InterPro" id="IPR018114">
    <property type="entry name" value="TRYPSIN_HIS"/>
</dbReference>
<evidence type="ECO:0000256" key="2">
    <source>
        <dbReference type="SAM" id="MobiDB-lite"/>
    </source>
</evidence>
<proteinExistence type="predicted"/>